<feature type="transmembrane region" description="Helical" evidence="7">
    <location>
        <begin position="278"/>
        <end position="295"/>
    </location>
</feature>
<dbReference type="PANTHER" id="PTHR23513:SF6">
    <property type="entry name" value="MAJOR FACILITATOR SUPERFAMILY ASSOCIATED DOMAIN-CONTAINING PROTEIN"/>
    <property type="match status" value="1"/>
</dbReference>
<keyword evidence="4 7" id="KW-1133">Transmembrane helix</keyword>
<feature type="transmembrane region" description="Helical" evidence="7">
    <location>
        <begin position="183"/>
        <end position="203"/>
    </location>
</feature>
<keyword evidence="5 7" id="KW-0472">Membrane</keyword>
<keyword evidence="3 7" id="KW-0812">Transmembrane</keyword>
<evidence type="ECO:0000256" key="5">
    <source>
        <dbReference type="ARBA" id="ARBA00023136"/>
    </source>
</evidence>
<proteinExistence type="predicted"/>
<dbReference type="PANTHER" id="PTHR23513">
    <property type="entry name" value="INTEGRAL MEMBRANE EFFLUX PROTEIN-RELATED"/>
    <property type="match status" value="1"/>
</dbReference>
<name>A0A9N8ZX88_9GLOM</name>
<evidence type="ECO:0000313" key="9">
    <source>
        <dbReference type="Proteomes" id="UP000789831"/>
    </source>
</evidence>
<feature type="transmembrane region" description="Helical" evidence="7">
    <location>
        <begin position="209"/>
        <end position="230"/>
    </location>
</feature>
<evidence type="ECO:0000256" key="3">
    <source>
        <dbReference type="ARBA" id="ARBA00022692"/>
    </source>
</evidence>
<comment type="caution">
    <text evidence="8">The sequence shown here is derived from an EMBL/GenBank/DDBJ whole genome shotgun (WGS) entry which is preliminary data.</text>
</comment>
<evidence type="ECO:0000256" key="4">
    <source>
        <dbReference type="ARBA" id="ARBA00022989"/>
    </source>
</evidence>
<evidence type="ECO:0000256" key="2">
    <source>
        <dbReference type="ARBA" id="ARBA00022475"/>
    </source>
</evidence>
<sequence>MSNPTEKSEKDMNNLSEKKHSEAVITDTEKGTNEDLSFSPTEKRNIILYILGIMCFKFAYETLGTSISLFAQDRYAKNVALTMTPVLTSAFTIVQCVCAIAGAQLVVHFRTNVLLAASIFTFGVFAALLIIVDEATSGHWNPLWIFVLYLPMGGCLGIIELIRRIIPRDIVGENPIKLRRMDANVHIFYEIAGTAGAFTSTATVKTLGYIKALLLMPILFTLAAGIWFMIKLNPNNSDLKKSNPDGTPAYSGKKKSLFALYFYSVKRGAYIIFSERRFIWLVPGYVVALVFHRFVEGVLSPTFAKQILNEGSYNGILLAGSNFGELCGALAVLVLATKIHTPIPWVRYDAFALLTLWIYPYLPVTSAIAWVWTAFPILMVLSAGWAAGDVSLAAYIQSRLHSSHGKDDQGTSPLGCVMAFLYCSYIVIYAALSIPMGRVFDAYKARGNTREAFIYVAGVMATIGSVIIFSCTFIPKGSFALNPKVDPRDEIAEEEIEEPAKGSANLIAAISMG</sequence>
<feature type="transmembrane region" description="Helical" evidence="7">
    <location>
        <begin position="315"/>
        <end position="336"/>
    </location>
</feature>
<evidence type="ECO:0000256" key="1">
    <source>
        <dbReference type="ARBA" id="ARBA00004651"/>
    </source>
</evidence>
<feature type="compositionally biased region" description="Basic and acidic residues" evidence="6">
    <location>
        <begin position="1"/>
        <end position="33"/>
    </location>
</feature>
<evidence type="ECO:0000256" key="7">
    <source>
        <dbReference type="SAM" id="Phobius"/>
    </source>
</evidence>
<protein>
    <submittedName>
        <fullName evidence="8">240_t:CDS:1</fullName>
    </submittedName>
</protein>
<evidence type="ECO:0000313" key="8">
    <source>
        <dbReference type="EMBL" id="CAG8511413.1"/>
    </source>
</evidence>
<feature type="transmembrane region" description="Helical" evidence="7">
    <location>
        <begin position="46"/>
        <end position="71"/>
    </location>
</feature>
<dbReference type="EMBL" id="CAJVPL010000576">
    <property type="protein sequence ID" value="CAG8511413.1"/>
    <property type="molecule type" value="Genomic_DNA"/>
</dbReference>
<feature type="transmembrane region" description="Helical" evidence="7">
    <location>
        <begin position="113"/>
        <end position="131"/>
    </location>
</feature>
<gene>
    <name evidence="8" type="ORF">AGERDE_LOCUS4762</name>
</gene>
<comment type="subcellular location">
    <subcellularLocation>
        <location evidence="1">Cell membrane</location>
        <topology evidence="1">Multi-pass membrane protein</topology>
    </subcellularLocation>
</comment>
<organism evidence="8 9">
    <name type="scientific">Ambispora gerdemannii</name>
    <dbReference type="NCBI Taxonomy" id="144530"/>
    <lineage>
        <taxon>Eukaryota</taxon>
        <taxon>Fungi</taxon>
        <taxon>Fungi incertae sedis</taxon>
        <taxon>Mucoromycota</taxon>
        <taxon>Glomeromycotina</taxon>
        <taxon>Glomeromycetes</taxon>
        <taxon>Archaeosporales</taxon>
        <taxon>Ambisporaceae</taxon>
        <taxon>Ambispora</taxon>
    </lineage>
</organism>
<dbReference type="SUPFAM" id="SSF103473">
    <property type="entry name" value="MFS general substrate transporter"/>
    <property type="match status" value="1"/>
</dbReference>
<dbReference type="Gene3D" id="1.20.1250.20">
    <property type="entry name" value="MFS general substrate transporter like domains"/>
    <property type="match status" value="1"/>
</dbReference>
<dbReference type="InterPro" id="IPR036259">
    <property type="entry name" value="MFS_trans_sf"/>
</dbReference>
<keyword evidence="2" id="KW-1003">Cell membrane</keyword>
<dbReference type="AlphaFoldDB" id="A0A9N8ZX88"/>
<dbReference type="GO" id="GO:0005886">
    <property type="term" value="C:plasma membrane"/>
    <property type="evidence" value="ECO:0007669"/>
    <property type="project" value="UniProtKB-SubCell"/>
</dbReference>
<feature type="transmembrane region" description="Helical" evidence="7">
    <location>
        <begin position="143"/>
        <end position="162"/>
    </location>
</feature>
<accession>A0A9N8ZX88</accession>
<dbReference type="OrthoDB" id="5344169at2759"/>
<feature type="transmembrane region" description="Helical" evidence="7">
    <location>
        <begin position="452"/>
        <end position="474"/>
    </location>
</feature>
<feature type="transmembrane region" description="Helical" evidence="7">
    <location>
        <begin position="83"/>
        <end position="106"/>
    </location>
</feature>
<reference evidence="8" key="1">
    <citation type="submission" date="2021-06" db="EMBL/GenBank/DDBJ databases">
        <authorList>
            <person name="Kallberg Y."/>
            <person name="Tangrot J."/>
            <person name="Rosling A."/>
        </authorList>
    </citation>
    <scope>NUCLEOTIDE SEQUENCE</scope>
    <source>
        <strain evidence="8">MT106</strain>
    </source>
</reference>
<feature type="transmembrane region" description="Helical" evidence="7">
    <location>
        <begin position="345"/>
        <end position="362"/>
    </location>
</feature>
<feature type="region of interest" description="Disordered" evidence="6">
    <location>
        <begin position="1"/>
        <end position="36"/>
    </location>
</feature>
<feature type="transmembrane region" description="Helical" evidence="7">
    <location>
        <begin position="413"/>
        <end position="432"/>
    </location>
</feature>
<evidence type="ECO:0000256" key="6">
    <source>
        <dbReference type="SAM" id="MobiDB-lite"/>
    </source>
</evidence>
<keyword evidence="9" id="KW-1185">Reference proteome</keyword>
<dbReference type="Proteomes" id="UP000789831">
    <property type="component" value="Unassembled WGS sequence"/>
</dbReference>